<keyword evidence="1" id="KW-1133">Transmembrane helix</keyword>
<proteinExistence type="predicted"/>
<comment type="caution">
    <text evidence="2">The sequence shown here is derived from an EMBL/GenBank/DDBJ whole genome shotgun (WGS) entry which is preliminary data.</text>
</comment>
<name>X1I1W0_9ZZZZ</name>
<reference evidence="2" key="1">
    <citation type="journal article" date="2014" name="Front. Microbiol.">
        <title>High frequency of phylogenetically diverse reductive dehalogenase-homologous genes in deep subseafloor sedimentary metagenomes.</title>
        <authorList>
            <person name="Kawai M."/>
            <person name="Futagami T."/>
            <person name="Toyoda A."/>
            <person name="Takaki Y."/>
            <person name="Nishi S."/>
            <person name="Hori S."/>
            <person name="Arai W."/>
            <person name="Tsubouchi T."/>
            <person name="Morono Y."/>
            <person name="Uchiyama I."/>
            <person name="Ito T."/>
            <person name="Fujiyama A."/>
            <person name="Inagaki F."/>
            <person name="Takami H."/>
        </authorList>
    </citation>
    <scope>NUCLEOTIDE SEQUENCE</scope>
    <source>
        <strain evidence="2">Expedition CK06-06</strain>
    </source>
</reference>
<feature type="non-terminal residue" evidence="2">
    <location>
        <position position="1"/>
    </location>
</feature>
<evidence type="ECO:0000313" key="2">
    <source>
        <dbReference type="EMBL" id="GAH51518.1"/>
    </source>
</evidence>
<gene>
    <name evidence="2" type="ORF">S03H2_33894</name>
</gene>
<dbReference type="EMBL" id="BARU01020659">
    <property type="protein sequence ID" value="GAH51518.1"/>
    <property type="molecule type" value="Genomic_DNA"/>
</dbReference>
<feature type="transmembrane region" description="Helical" evidence="1">
    <location>
        <begin position="12"/>
        <end position="34"/>
    </location>
</feature>
<sequence length="41" mass="4434">GSISFPTSFGLVLKIPVCLSPFPLLMLIALKTLIHLDDPIL</sequence>
<accession>X1I1W0</accession>
<dbReference type="AlphaFoldDB" id="X1I1W0"/>
<organism evidence="2">
    <name type="scientific">marine sediment metagenome</name>
    <dbReference type="NCBI Taxonomy" id="412755"/>
    <lineage>
        <taxon>unclassified sequences</taxon>
        <taxon>metagenomes</taxon>
        <taxon>ecological metagenomes</taxon>
    </lineage>
</organism>
<protein>
    <submittedName>
        <fullName evidence="2">Uncharacterized protein</fullName>
    </submittedName>
</protein>
<evidence type="ECO:0000256" key="1">
    <source>
        <dbReference type="SAM" id="Phobius"/>
    </source>
</evidence>
<keyword evidence="1" id="KW-0812">Transmembrane</keyword>
<keyword evidence="1" id="KW-0472">Membrane</keyword>